<dbReference type="Pfam" id="PF17892">
    <property type="entry name" value="Cadherin_5"/>
    <property type="match status" value="4"/>
</dbReference>
<dbReference type="PROSITE" id="PS50817">
    <property type="entry name" value="INTEIN_N_TER"/>
    <property type="match status" value="1"/>
</dbReference>
<keyword evidence="9" id="KW-1185">Reference proteome</keyword>
<name>A0A3N4UM22_9RHOB</name>
<dbReference type="Proteomes" id="UP000269689">
    <property type="component" value="Unassembled WGS sequence"/>
</dbReference>
<dbReference type="InterPro" id="IPR003587">
    <property type="entry name" value="Hint_dom_N"/>
</dbReference>
<protein>
    <submittedName>
        <fullName evidence="8">Ca2+-binding RTX toxin-like protein</fullName>
    </submittedName>
</protein>
<evidence type="ECO:0000313" key="9">
    <source>
        <dbReference type="Proteomes" id="UP000269689"/>
    </source>
</evidence>
<dbReference type="NCBIfam" id="NF012211">
    <property type="entry name" value="tand_rpt_95"/>
    <property type="match status" value="8"/>
</dbReference>
<organism evidence="8 9">
    <name type="scientific">Pacificibacter maritimus</name>
    <dbReference type="NCBI Taxonomy" id="762213"/>
    <lineage>
        <taxon>Bacteria</taxon>
        <taxon>Pseudomonadati</taxon>
        <taxon>Pseudomonadota</taxon>
        <taxon>Alphaproteobacteria</taxon>
        <taxon>Rhodobacterales</taxon>
        <taxon>Roseobacteraceae</taxon>
        <taxon>Pacificibacter</taxon>
    </lineage>
</organism>
<dbReference type="PRINTS" id="PR00313">
    <property type="entry name" value="CABNDNGRPT"/>
</dbReference>
<evidence type="ECO:0000256" key="2">
    <source>
        <dbReference type="ARBA" id="ARBA00022656"/>
    </source>
</evidence>
<dbReference type="GO" id="GO:0090729">
    <property type="term" value="F:toxin activity"/>
    <property type="evidence" value="ECO:0007669"/>
    <property type="project" value="UniProtKB-KW"/>
</dbReference>
<dbReference type="SUPFAM" id="SSF49899">
    <property type="entry name" value="Concanavalin A-like lectins/glucanases"/>
    <property type="match status" value="1"/>
</dbReference>
<evidence type="ECO:0000256" key="3">
    <source>
        <dbReference type="ARBA" id="ARBA00022737"/>
    </source>
</evidence>
<dbReference type="Gene3D" id="2.150.10.10">
    <property type="entry name" value="Serralysin-like metalloprotease, C-terminal"/>
    <property type="match status" value="4"/>
</dbReference>
<keyword evidence="5" id="KW-0472">Membrane</keyword>
<dbReference type="GO" id="GO:0016020">
    <property type="term" value="C:membrane"/>
    <property type="evidence" value="ECO:0007669"/>
    <property type="project" value="UniProtKB-SubCell"/>
</dbReference>
<evidence type="ECO:0000256" key="5">
    <source>
        <dbReference type="ARBA" id="ARBA00023136"/>
    </source>
</evidence>
<gene>
    <name evidence="8" type="ORF">EDD53_0613</name>
</gene>
<dbReference type="InterPro" id="IPR036844">
    <property type="entry name" value="Hint_dom_sf"/>
</dbReference>
<dbReference type="SMART" id="SM00306">
    <property type="entry name" value="HintN"/>
    <property type="match status" value="1"/>
</dbReference>
<evidence type="ECO:0000256" key="6">
    <source>
        <dbReference type="SAM" id="MobiDB-lite"/>
    </source>
</evidence>
<dbReference type="EMBL" id="RKQK01000001">
    <property type="protein sequence ID" value="RPE71493.1"/>
    <property type="molecule type" value="Genomic_DNA"/>
</dbReference>
<evidence type="ECO:0000313" key="8">
    <source>
        <dbReference type="EMBL" id="RPE71493.1"/>
    </source>
</evidence>
<dbReference type="Pfam" id="PF17963">
    <property type="entry name" value="Big_9"/>
    <property type="match status" value="4"/>
</dbReference>
<evidence type="ECO:0000259" key="7">
    <source>
        <dbReference type="SMART" id="SM00306"/>
    </source>
</evidence>
<dbReference type="InterPro" id="IPR013320">
    <property type="entry name" value="ConA-like_dom_sf"/>
</dbReference>
<dbReference type="SUPFAM" id="SSF51294">
    <property type="entry name" value="Hedgehog/intein (Hint) domain"/>
    <property type="match status" value="1"/>
</dbReference>
<dbReference type="InterPro" id="IPR028992">
    <property type="entry name" value="Hedgehog/Intein_dom"/>
</dbReference>
<feature type="domain" description="Hint" evidence="7">
    <location>
        <begin position="2401"/>
        <end position="2517"/>
    </location>
</feature>
<dbReference type="SUPFAM" id="SSF51120">
    <property type="entry name" value="beta-Roll"/>
    <property type="match status" value="7"/>
</dbReference>
<dbReference type="GO" id="GO:0016539">
    <property type="term" value="P:intein-mediated protein splicing"/>
    <property type="evidence" value="ECO:0007669"/>
    <property type="project" value="InterPro"/>
</dbReference>
<dbReference type="InterPro" id="IPR041690">
    <property type="entry name" value="Cadherin_5"/>
</dbReference>
<feature type="region of interest" description="Disordered" evidence="6">
    <location>
        <begin position="925"/>
        <end position="954"/>
    </location>
</feature>
<dbReference type="InterPro" id="IPR018511">
    <property type="entry name" value="Hemolysin-typ_Ca-bd_CS"/>
</dbReference>
<dbReference type="PANTHER" id="PTHR34720">
    <property type="entry name" value="MICROCYSTIN DEPENDENT PROTEIN"/>
    <property type="match status" value="1"/>
</dbReference>
<dbReference type="PRINTS" id="PR01488">
    <property type="entry name" value="RTXTOXINA"/>
</dbReference>
<accession>A0A3N4UM22</accession>
<feature type="compositionally biased region" description="Polar residues" evidence="6">
    <location>
        <begin position="928"/>
        <end position="949"/>
    </location>
</feature>
<feature type="compositionally biased region" description="Polar residues" evidence="6">
    <location>
        <begin position="7"/>
        <end position="21"/>
    </location>
</feature>
<reference evidence="8 9" key="1">
    <citation type="submission" date="2018-11" db="EMBL/GenBank/DDBJ databases">
        <title>Genomic Encyclopedia of Type Strains, Phase IV (KMG-IV): sequencing the most valuable type-strain genomes for metagenomic binning, comparative biology and taxonomic classification.</title>
        <authorList>
            <person name="Goeker M."/>
        </authorList>
    </citation>
    <scope>NUCLEOTIDE SEQUENCE [LARGE SCALE GENOMIC DNA]</scope>
    <source>
        <strain evidence="8 9">DSM 104731</strain>
    </source>
</reference>
<dbReference type="InterPro" id="IPR001343">
    <property type="entry name" value="Hemolysn_Ca-bd"/>
</dbReference>
<feature type="region of interest" description="Disordered" evidence="6">
    <location>
        <begin position="1"/>
        <end position="21"/>
    </location>
</feature>
<comment type="subcellular location">
    <subcellularLocation>
        <location evidence="1">Membrane</location>
    </subcellularLocation>
</comment>
<sequence>MTYWWNWGSSHTSPTTETSGAQFSDPAAQNLIGLWDFSTGATTADTGLADGIAQNGHFVGDATASGNALRLNGNGHFDTAGTAANDVPFEIGQGTVMLQFNQDNHVGTSPDTLVSRGEYADRSTEGHFNISVTEHGAVTVFHASGEQLSLSTGNGFFSAGDDVRVAYSWDESGTGSFVVENITDGTSYSEDFDSTGLSMDIGDNDDENFTFGAREKDDGVYDHYFDGQIGYVAIFNTDVVNVGGGEGIVEGTDGDDLIDTAYTGDPDGDMIDAGDALLEGEVGDDDIVVAGAGNDTVLSGEGDDEVYGQAGDDYIDGGAGNDFLVGDGGTGSTRVPTGETVRESFEWDLAGVSDEGQLNGFTQDTGNVDVTFSYSTTGATQTEFSTDTQKVHSIDTDGSGADAHSSMDSELSSVSDKGTYELGFSDPVSDVSFRVNDIDGDGVVKVTAFDADGNQINVDMTGGYKLTLLDTDGQFGVDTADSKGGYEDDTSGNYSILVDIPGPVARVVIEHTQDGANTSGINVTDVYYDATVYEVIEGSAGGEVGDDTILGGAGDDIIYGDTGQGATAVAGDPTTFDISDMSGGKIVSEDGVVTTDVSLNGFIKTTSSSTYGKATPDNVFYSGPEVGGSSNTLDLEFDTLVSDVSFTIYDVNQGSGWDDKVTIIALDADGNQVPVTFSGGNVTSGGVDVSGNSIDGNDNNTTFRLDPNNPDNVQVTISGPIASLEIIHEAGNDTSTQLGWIGVGDIEATPILDPNSGAGTGGSNGFGDDILMGGTGDDVIYGDNGDNLGITGDETSGTDATGIDLAIGNVRTGSDTGDSIIYDDVATLDDGTSISARLVLVETSDSSLNVDLTPVAGSSNGHAILLNGNNDAGSNGDTATFRLEFFDPATGEPVAINSGLSIGDIDLRNAGEVAEFDLDDITGYGTRPGSSLTVQNDGTSVSATGTETNNADDPDAEFGVTFENTSEITFTVTAGATNTGFVFGDFNADDFNITPVDRAPNDEGGNDIILGDEGDDTLYGEGGNDTITGGDGADSIYGGSGADTIIGGNAGDVVDGGTTGDDNDTLDLSNSGPLRIVDETTDEDGDSTSGTVEFLDNEGNVTGTMSFTEIENLILPENTGPVANDDTATVLEDGSVVIDVLDNDTDANGDALTIASATVPADQGTVEIVDGKLVFTPAENYNGPAEITYTVDDGNGGTDTGTVNVDVTPVNDAPDAVNDEITTDEDTAVTIDVLDNDTDVDGDTLTITGATVPAEQGTVEIVDNELVFTPADDFNGEATISYAIEDGNGGTDTATVTVNVTPVNDDPVAVDDAFETDEDTAVVIDLIGNDTDVDGDPLTIGTVSVDPAFGEVVDNGDGTATFTPAENYYGPVTIDYTVVDGNGGEDAGQAIVNVGSVNDGPTANDDEDTTDEDVSITVDLIGNDTDPDGDTLTVTGASVPADQGTLVDNGDGTVTFTPAENFNGEATISYSVTDGNGGTSSATHTVNVTPVNDDPVAVDDIETTDEDQSVVIDLIGNDTDVDGDPLTIGTVSVDPALGEVVDNGDGTVTFTPAPDYNGPVTIDYTVVDGQGGEDAGQAIVSVGAVNDAPEANDDADTTDEDTSITVDLLGNDTDPDGDTLEVINATVPADQGTLVDNGDGTVTFTPAANFNGEATISYEISDGNGGTDTGVHTINVTPVEDAPITEDDTATTDEDTAVTIDVLDNDTDPDGQPLTIGSATVPADQGTVEIVDGKLVFTPADDFNGEATITYTAKDPDGNETPGTAVVNVTPVNDDPVAVDDTATVPFEGEVTIDVLDNDTDVDGDTLTIASATVPVDQGTVEIVGNELVFTAADGFEGEATITYTVSDGNGGTDEGEVLVTVEASPLDGIVSGTAGDDIIDLAYTDDPEGDMVDNNDEIIAGEGPNDDIIRAGAGDDIVYGGLGDDDIVDEEGSDTVYGEDGNDYIDVSGPNSGPNTFDELAADPSLLGDAALDDTPLPDGLPYDALEDTDPNNDIDFVDGGDGDDTIITGDDDDTIYGGLGNDTIYAGIDNDTVYGGAGNDTIIDVQGADYIEGGAGDDYIDAGNNTFSDYVGDDPNLPNGLYPFPNDQNTEDGKDEVHGGSGNDTIFTGDDADIVYGDQGDDIIDAGIDDDEVYGGSGNDTITGGHGSDRIFGGSGDDIIYAGDVDGVMNHTNEGDETDPVPENDMDYVRGGGGNDTIYGGDDADTLYGDAGDDYIDGGLDDDFISGGDGTDILIGGHGNDTLVSDNDDFVDTLDAGEGDDTLFVGTNDIADAGTGDDTATIRGENATVDMGDGDDFVTVTNGADGADIMGGAGRDTFDINNAPGTVANPSFMTIDGGSAGDDYDVLDLTGSTVEDGSFDIEFTNPDSNGNGFDGTVTYYDASGNMTGTLEFTEIENVIPCFTPGTMIATPKGEVDVATMKVGDKVITRDNGLQSIRWIGKKSLSPAELMLRPELRPVMISQGALGNGLPERDMMVSPNHRMLVSSDKAALYFDDHEVLVAAKHLTKMDGVELVDATSVTYIHVMFDHHEVILSDGTWSESFQPGDFTLAGIGEEQREEIFALFPELREQSGRGHYATARRVLRKHEAELLVS</sequence>
<dbReference type="GO" id="GO:0005576">
    <property type="term" value="C:extracellular region"/>
    <property type="evidence" value="ECO:0007669"/>
    <property type="project" value="InterPro"/>
</dbReference>
<keyword evidence="4" id="KW-0843">Virulence</keyword>
<dbReference type="Gene3D" id="2.170.16.10">
    <property type="entry name" value="Hedgehog/Intein (Hint) domain"/>
    <property type="match status" value="1"/>
</dbReference>
<feature type="region of interest" description="Disordered" evidence="6">
    <location>
        <begin position="1060"/>
        <end position="1091"/>
    </location>
</feature>
<dbReference type="PANTHER" id="PTHR34720:SF9">
    <property type="entry name" value="BLR4714 PROTEIN"/>
    <property type="match status" value="1"/>
</dbReference>
<dbReference type="Pfam" id="PF13403">
    <property type="entry name" value="Hint_2"/>
    <property type="match status" value="1"/>
</dbReference>
<dbReference type="RefSeq" id="WP_123791701.1">
    <property type="nucleotide sequence ID" value="NZ_RKQK01000001.1"/>
</dbReference>
<dbReference type="InterPro" id="IPR006141">
    <property type="entry name" value="Intein_N"/>
</dbReference>
<dbReference type="InterPro" id="IPR011049">
    <property type="entry name" value="Serralysin-like_metalloprot_C"/>
</dbReference>
<dbReference type="Pfam" id="PF00353">
    <property type="entry name" value="HemolysinCabind"/>
    <property type="match status" value="9"/>
</dbReference>
<dbReference type="OrthoDB" id="6305173at2"/>
<proteinExistence type="predicted"/>
<comment type="caution">
    <text evidence="8">The sequence shown here is derived from an EMBL/GenBank/DDBJ whole genome shotgun (WGS) entry which is preliminary data.</text>
</comment>
<dbReference type="Gene3D" id="2.60.40.2810">
    <property type="match status" value="8"/>
</dbReference>
<evidence type="ECO:0000256" key="4">
    <source>
        <dbReference type="ARBA" id="ARBA00023026"/>
    </source>
</evidence>
<dbReference type="InterPro" id="IPR003995">
    <property type="entry name" value="RTX_toxin_determinant-A"/>
</dbReference>
<dbReference type="GO" id="GO:0005509">
    <property type="term" value="F:calcium ion binding"/>
    <property type="evidence" value="ECO:0007669"/>
    <property type="project" value="InterPro"/>
</dbReference>
<dbReference type="PROSITE" id="PS00330">
    <property type="entry name" value="HEMOLYSIN_CALCIUM"/>
    <property type="match status" value="5"/>
</dbReference>
<evidence type="ECO:0000256" key="1">
    <source>
        <dbReference type="ARBA" id="ARBA00004370"/>
    </source>
</evidence>
<keyword evidence="3" id="KW-0677">Repeat</keyword>
<keyword evidence="2" id="KW-0800">Toxin</keyword>